<dbReference type="InterPro" id="IPR003798">
    <property type="entry name" value="DNA_recombination_RmuC"/>
</dbReference>
<organism evidence="7 8">
    <name type="scientific">Candidatus Roizmanbacteria bacterium CG09_land_8_20_14_0_10_41_9</name>
    <dbReference type="NCBI Taxonomy" id="1974850"/>
    <lineage>
        <taxon>Bacteria</taxon>
        <taxon>Candidatus Roizmaniibacteriota</taxon>
    </lineage>
</organism>
<gene>
    <name evidence="7" type="ORF">COT62_03535</name>
</gene>
<dbReference type="EMBL" id="PEZG01000076">
    <property type="protein sequence ID" value="PIS15472.1"/>
    <property type="molecule type" value="Genomic_DNA"/>
</dbReference>
<dbReference type="AlphaFoldDB" id="A0A2H0WS19"/>
<evidence type="ECO:0000256" key="1">
    <source>
        <dbReference type="ARBA" id="ARBA00003416"/>
    </source>
</evidence>
<evidence type="ECO:0000256" key="3">
    <source>
        <dbReference type="ARBA" id="ARBA00023054"/>
    </source>
</evidence>
<evidence type="ECO:0000313" key="8">
    <source>
        <dbReference type="Proteomes" id="UP000231198"/>
    </source>
</evidence>
<accession>A0A2H0WS19</accession>
<dbReference type="Pfam" id="PF02646">
    <property type="entry name" value="RmuC"/>
    <property type="match status" value="1"/>
</dbReference>
<keyword evidence="6" id="KW-0472">Membrane</keyword>
<comment type="caution">
    <text evidence="7">The sequence shown here is derived from an EMBL/GenBank/DDBJ whole genome shotgun (WGS) entry which is preliminary data.</text>
</comment>
<dbReference type="PANTHER" id="PTHR30563">
    <property type="entry name" value="DNA RECOMBINATION PROTEIN RMUC"/>
    <property type="match status" value="1"/>
</dbReference>
<keyword evidence="3 5" id="KW-0175">Coiled coil</keyword>
<keyword evidence="6" id="KW-0812">Transmembrane</keyword>
<evidence type="ECO:0000256" key="5">
    <source>
        <dbReference type="SAM" id="Coils"/>
    </source>
</evidence>
<sequence length="354" mass="41129">MVIYIIAGVLMGGVVAYLVVSLLLPKVIQQLVLTNNEGRKVAESDLQNKKEAIEKAVKQIYDELRRTSDKLHASEKERVGSFSELKQELENQRRVTEQLSTSTENLKKVLSNNQLRGQFGEQVADDLLKMTGFVRGVDYEFNKKQKDSETRPDFTIFLPNRVKINVDSKFPYANLQKVAESEGKTAKEEHMNAFKEDVKRKIKQVVSREYINAQDNTVDFVILFIPNEMIFSYIYDKMNDVWTEAMRQKVVFAGPFGFTAILRLVRQAYDNFRYQKNVQKIIGHIKNFEIEFEKYNQEFETIGARIKSLSDKYDEVDRTRTSKLMKSIDKIRLEESREDTPLLDEPAPTENLRL</sequence>
<dbReference type="Proteomes" id="UP000231198">
    <property type="component" value="Unassembled WGS sequence"/>
</dbReference>
<dbReference type="PANTHER" id="PTHR30563:SF0">
    <property type="entry name" value="DNA RECOMBINATION PROTEIN RMUC"/>
    <property type="match status" value="1"/>
</dbReference>
<keyword evidence="6" id="KW-1133">Transmembrane helix</keyword>
<reference evidence="8" key="1">
    <citation type="submission" date="2017-09" db="EMBL/GenBank/DDBJ databases">
        <title>Depth-based differentiation of microbial function through sediment-hosted aquifers and enrichment of novel symbionts in the deep terrestrial subsurface.</title>
        <authorList>
            <person name="Probst A.J."/>
            <person name="Ladd B."/>
            <person name="Jarett J.K."/>
            <person name="Geller-Mcgrath D.E."/>
            <person name="Sieber C.M.K."/>
            <person name="Emerson J.B."/>
            <person name="Anantharaman K."/>
            <person name="Thomas B.C."/>
            <person name="Malmstrom R."/>
            <person name="Stieglmeier M."/>
            <person name="Klingl A."/>
            <person name="Woyke T."/>
            <person name="Ryan C.M."/>
            <person name="Banfield J.F."/>
        </authorList>
    </citation>
    <scope>NUCLEOTIDE SEQUENCE [LARGE SCALE GENOMIC DNA]</scope>
</reference>
<feature type="coiled-coil region" evidence="5">
    <location>
        <begin position="39"/>
        <end position="77"/>
    </location>
</feature>
<comment type="function">
    <text evidence="1">Involved in DNA recombination.</text>
</comment>
<name>A0A2H0WS19_9BACT</name>
<keyword evidence="4" id="KW-0233">DNA recombination</keyword>
<evidence type="ECO:0000256" key="2">
    <source>
        <dbReference type="ARBA" id="ARBA00009840"/>
    </source>
</evidence>
<evidence type="ECO:0008006" key="9">
    <source>
        <dbReference type="Google" id="ProtNLM"/>
    </source>
</evidence>
<proteinExistence type="inferred from homology"/>
<comment type="similarity">
    <text evidence="2">Belongs to the RmuC family.</text>
</comment>
<evidence type="ECO:0000256" key="4">
    <source>
        <dbReference type="ARBA" id="ARBA00023172"/>
    </source>
</evidence>
<protein>
    <recommendedName>
        <fullName evidence="9">DNA recombination protein RmuC</fullName>
    </recommendedName>
</protein>
<dbReference type="GO" id="GO:0006310">
    <property type="term" value="P:DNA recombination"/>
    <property type="evidence" value="ECO:0007669"/>
    <property type="project" value="UniProtKB-KW"/>
</dbReference>
<evidence type="ECO:0000313" key="7">
    <source>
        <dbReference type="EMBL" id="PIS15472.1"/>
    </source>
</evidence>
<evidence type="ECO:0000256" key="6">
    <source>
        <dbReference type="SAM" id="Phobius"/>
    </source>
</evidence>
<feature type="transmembrane region" description="Helical" evidence="6">
    <location>
        <begin position="6"/>
        <end position="24"/>
    </location>
</feature>